<dbReference type="InterPro" id="IPR016874">
    <property type="entry name" value="TcmP-like"/>
</dbReference>
<dbReference type="PANTHER" id="PTHR43619:SF2">
    <property type="entry name" value="S-ADENOSYL-L-METHIONINE-DEPENDENT METHYLTRANSFERASES SUPERFAMILY PROTEIN"/>
    <property type="match status" value="1"/>
</dbReference>
<keyword evidence="4" id="KW-1185">Reference proteome</keyword>
<dbReference type="Proteomes" id="UP000295636">
    <property type="component" value="Unassembled WGS sequence"/>
</dbReference>
<dbReference type="Gene3D" id="3.40.50.150">
    <property type="entry name" value="Vaccinia Virus protein VP39"/>
    <property type="match status" value="1"/>
</dbReference>
<organism evidence="3 4">
    <name type="scientific">Paenibacillus piri</name>
    <dbReference type="NCBI Taxonomy" id="2547395"/>
    <lineage>
        <taxon>Bacteria</taxon>
        <taxon>Bacillati</taxon>
        <taxon>Bacillota</taxon>
        <taxon>Bacilli</taxon>
        <taxon>Bacillales</taxon>
        <taxon>Paenibacillaceae</taxon>
        <taxon>Paenibacillus</taxon>
    </lineage>
</organism>
<name>A0A4R5KED5_9BACL</name>
<dbReference type="InterPro" id="IPR007213">
    <property type="entry name" value="Ppm1/Ppm2/Tcmp"/>
</dbReference>
<evidence type="ECO:0000256" key="2">
    <source>
        <dbReference type="ARBA" id="ARBA00022679"/>
    </source>
</evidence>
<dbReference type="Pfam" id="PF04072">
    <property type="entry name" value="LCM"/>
    <property type="match status" value="1"/>
</dbReference>
<sequence>MGTIKVNLAMERETLLLTLYTRALDSCSNNPILGDKKAMEIAQQLDSNFKKLKIPTKESFGGAIRAKYLDVWTKEFLVEYSDATVLELGCGLDSRMERVCPPKSVRWFDLDFPDVIELRRHFFSDREGYCMIGSSLTDPFWLNEIPSNRPVIIIADGVLPFLTENDVKHLFVRLTRHFQSGQIAFNGYTRFASRMLKYHPSIKAIGGIAPSNPGFDDPREPEKWSPHLKLIESQSIVGSPYIAETPWTYRFLCGVMNSTPSLKKEGGWMLRYRFSH</sequence>
<keyword evidence="1 3" id="KW-0489">Methyltransferase</keyword>
<evidence type="ECO:0000313" key="3">
    <source>
        <dbReference type="EMBL" id="TDF92938.1"/>
    </source>
</evidence>
<evidence type="ECO:0000313" key="4">
    <source>
        <dbReference type="Proteomes" id="UP000295636"/>
    </source>
</evidence>
<protein>
    <submittedName>
        <fullName evidence="3">Class I SAM-dependent methyltransferase</fullName>
    </submittedName>
</protein>
<dbReference type="PIRSF" id="PIRSF028177">
    <property type="entry name" value="Polyketide_synth_Omtfrase_TcmP"/>
    <property type="match status" value="1"/>
</dbReference>
<dbReference type="AlphaFoldDB" id="A0A4R5KED5"/>
<keyword evidence="2 3" id="KW-0808">Transferase</keyword>
<dbReference type="EMBL" id="SMRT01000018">
    <property type="protein sequence ID" value="TDF92938.1"/>
    <property type="molecule type" value="Genomic_DNA"/>
</dbReference>
<proteinExistence type="predicted"/>
<comment type="caution">
    <text evidence="3">The sequence shown here is derived from an EMBL/GenBank/DDBJ whole genome shotgun (WGS) entry which is preliminary data.</text>
</comment>
<accession>A0A4R5KED5</accession>
<dbReference type="OrthoDB" id="9800233at2"/>
<dbReference type="RefSeq" id="WP_133234470.1">
    <property type="nucleotide sequence ID" value="NZ_SMRT01000018.1"/>
</dbReference>
<evidence type="ECO:0000256" key="1">
    <source>
        <dbReference type="ARBA" id="ARBA00022603"/>
    </source>
</evidence>
<dbReference type="InterPro" id="IPR029063">
    <property type="entry name" value="SAM-dependent_MTases_sf"/>
</dbReference>
<reference evidence="3 4" key="1">
    <citation type="submission" date="2019-03" db="EMBL/GenBank/DDBJ databases">
        <title>This is whole genome sequence of Paenibacillus sp MS74 strain.</title>
        <authorList>
            <person name="Trinh H.N."/>
        </authorList>
    </citation>
    <scope>NUCLEOTIDE SEQUENCE [LARGE SCALE GENOMIC DNA]</scope>
    <source>
        <strain evidence="3 4">MS74</strain>
    </source>
</reference>
<dbReference type="SUPFAM" id="SSF53335">
    <property type="entry name" value="S-adenosyl-L-methionine-dependent methyltransferases"/>
    <property type="match status" value="1"/>
</dbReference>
<dbReference type="PANTHER" id="PTHR43619">
    <property type="entry name" value="S-ADENOSYL-L-METHIONINE-DEPENDENT METHYLTRANSFERASE YKTD-RELATED"/>
    <property type="match status" value="1"/>
</dbReference>
<gene>
    <name evidence="3" type="ORF">E1757_28010</name>
</gene>
<dbReference type="GO" id="GO:0032259">
    <property type="term" value="P:methylation"/>
    <property type="evidence" value="ECO:0007669"/>
    <property type="project" value="UniProtKB-KW"/>
</dbReference>
<dbReference type="GO" id="GO:0008168">
    <property type="term" value="F:methyltransferase activity"/>
    <property type="evidence" value="ECO:0007669"/>
    <property type="project" value="UniProtKB-KW"/>
</dbReference>